<dbReference type="Pfam" id="PF08242">
    <property type="entry name" value="Methyltransf_12"/>
    <property type="match status" value="1"/>
</dbReference>
<comment type="caution">
    <text evidence="3">The sequence shown here is derived from an EMBL/GenBank/DDBJ whole genome shotgun (WGS) entry which is preliminary data.</text>
</comment>
<dbReference type="GO" id="GO:0008168">
    <property type="term" value="F:methyltransferase activity"/>
    <property type="evidence" value="ECO:0007669"/>
    <property type="project" value="UniProtKB-KW"/>
</dbReference>
<evidence type="ECO:0000259" key="1">
    <source>
        <dbReference type="Pfam" id="PF08242"/>
    </source>
</evidence>
<accession>A0A533IH06</accession>
<dbReference type="SUPFAM" id="SSF53335">
    <property type="entry name" value="S-adenosyl-L-methionine-dependent methyltransferases"/>
    <property type="match status" value="1"/>
</dbReference>
<dbReference type="Gene3D" id="3.40.50.150">
    <property type="entry name" value="Vaccinia Virus protein VP39"/>
    <property type="match status" value="1"/>
</dbReference>
<dbReference type="PANTHER" id="PTHR43667:SF2">
    <property type="entry name" value="FATTY ACID C-METHYL TRANSFERASE"/>
    <property type="match status" value="1"/>
</dbReference>
<dbReference type="AlphaFoldDB" id="A0A533IH06"/>
<name>A0A533IH06_PARDE</name>
<keyword evidence="3" id="KW-0808">Transferase</keyword>
<sequence>MTDYLVDHEYPPVFHPEQSPIWLDAVLTALGFAPVAGAEWCEIGCGRGFTAAIMAAANPSMRFTGIDINPGHISAAEALAEASGLENVSFRCADIRADTGFGRFDYIVTHGLMSWVGDDVRAAIASFAAGHLTPEGVAAIQYMSDPGGAAFRAFHAVFRALSGHSDPVGEGLRLLTAMRDAKAGFFQLHPHASQTLDNLLRETPGYIAHEYMNPNFSPLSFQDVDHLFATHGLGWCGSATPIENIDAVSLPAQAASIIAPITERRLRETLKDIARNQAQRYDLFRSAEGGQDDVAHLARLRDVTWTILPSAPPPAALVFDTSIGPVDADERIFGPLLTALHKGPASFDVLEKIDPFAGRPGLLNQSLQVAMWAGIAHPFISRPDVRSARRLNRLLLQQATRGADVPALAAPAIGSGIRVSKEVLSDLNRGSGDARLRKLLCLN</sequence>
<dbReference type="GO" id="GO:0032259">
    <property type="term" value="P:methylation"/>
    <property type="evidence" value="ECO:0007669"/>
    <property type="project" value="UniProtKB-KW"/>
</dbReference>
<dbReference type="InterPro" id="IPR013217">
    <property type="entry name" value="Methyltransf_12"/>
</dbReference>
<dbReference type="EMBL" id="VAFL01000001">
    <property type="protein sequence ID" value="TKW68828.1"/>
    <property type="molecule type" value="Genomic_DNA"/>
</dbReference>
<dbReference type="PANTHER" id="PTHR43667">
    <property type="entry name" value="CYCLOPROPANE-FATTY-ACYL-PHOSPHOLIPID SYNTHASE"/>
    <property type="match status" value="1"/>
</dbReference>
<proteinExistence type="predicted"/>
<evidence type="ECO:0000259" key="2">
    <source>
        <dbReference type="Pfam" id="PF10119"/>
    </source>
</evidence>
<dbReference type="Pfam" id="PF10119">
    <property type="entry name" value="MethyTransf_Reg"/>
    <property type="match status" value="1"/>
</dbReference>
<feature type="domain" description="Methyltransferase type 12" evidence="1">
    <location>
        <begin position="42"/>
        <end position="137"/>
    </location>
</feature>
<dbReference type="InterPro" id="IPR050723">
    <property type="entry name" value="CFA/CMAS"/>
</dbReference>
<organism evidence="3 4">
    <name type="scientific">Paracoccus denitrificans</name>
    <dbReference type="NCBI Taxonomy" id="266"/>
    <lineage>
        <taxon>Bacteria</taxon>
        <taxon>Pseudomonadati</taxon>
        <taxon>Pseudomonadota</taxon>
        <taxon>Alphaproteobacteria</taxon>
        <taxon>Rhodobacterales</taxon>
        <taxon>Paracoccaceae</taxon>
        <taxon>Paracoccus</taxon>
    </lineage>
</organism>
<protein>
    <submittedName>
        <fullName evidence="3">Methyltransferase</fullName>
    </submittedName>
</protein>
<reference evidence="3 4" key="1">
    <citation type="journal article" date="2017" name="Nat. Commun.">
        <title>In situ click chemistry generation of cyclooxygenase-2 inhibitors.</title>
        <authorList>
            <person name="Bhardwaj A."/>
            <person name="Kaur J."/>
            <person name="Wuest M."/>
            <person name="Wuest F."/>
        </authorList>
    </citation>
    <scope>NUCLEOTIDE SEQUENCE [LARGE SCALE GENOMIC DNA]</scope>
    <source>
        <strain evidence="3">S2_012_000_R3_94</strain>
    </source>
</reference>
<keyword evidence="3" id="KW-0489">Methyltransferase</keyword>
<evidence type="ECO:0000313" key="3">
    <source>
        <dbReference type="EMBL" id="TKW68828.1"/>
    </source>
</evidence>
<feature type="domain" description="Methyltransferase regulatory" evidence="2">
    <location>
        <begin position="205"/>
        <end position="284"/>
    </location>
</feature>
<gene>
    <name evidence="3" type="ORF">DI616_02210</name>
</gene>
<dbReference type="Proteomes" id="UP000315344">
    <property type="component" value="Unassembled WGS sequence"/>
</dbReference>
<dbReference type="CDD" id="cd02440">
    <property type="entry name" value="AdoMet_MTases"/>
    <property type="match status" value="1"/>
</dbReference>
<dbReference type="InterPro" id="IPR029063">
    <property type="entry name" value="SAM-dependent_MTases_sf"/>
</dbReference>
<dbReference type="InterPro" id="IPR018773">
    <property type="entry name" value="MeTrfase_reg_dom_prd"/>
</dbReference>
<evidence type="ECO:0000313" key="4">
    <source>
        <dbReference type="Proteomes" id="UP000315344"/>
    </source>
</evidence>